<dbReference type="AlphaFoldDB" id="A0A6A6R4F9"/>
<evidence type="ECO:0000313" key="3">
    <source>
        <dbReference type="Proteomes" id="UP000799750"/>
    </source>
</evidence>
<evidence type="ECO:0000313" key="2">
    <source>
        <dbReference type="EMBL" id="KAF2498830.1"/>
    </source>
</evidence>
<reference evidence="2" key="1">
    <citation type="journal article" date="2020" name="Stud. Mycol.">
        <title>101 Dothideomycetes genomes: a test case for predicting lifestyles and emergence of pathogens.</title>
        <authorList>
            <person name="Haridas S."/>
            <person name="Albert R."/>
            <person name="Binder M."/>
            <person name="Bloem J."/>
            <person name="Labutti K."/>
            <person name="Salamov A."/>
            <person name="Andreopoulos B."/>
            <person name="Baker S."/>
            <person name="Barry K."/>
            <person name="Bills G."/>
            <person name="Bluhm B."/>
            <person name="Cannon C."/>
            <person name="Castanera R."/>
            <person name="Culley D."/>
            <person name="Daum C."/>
            <person name="Ezra D."/>
            <person name="Gonzalez J."/>
            <person name="Henrissat B."/>
            <person name="Kuo A."/>
            <person name="Liang C."/>
            <person name="Lipzen A."/>
            <person name="Lutzoni F."/>
            <person name="Magnuson J."/>
            <person name="Mondo S."/>
            <person name="Nolan M."/>
            <person name="Ohm R."/>
            <person name="Pangilinan J."/>
            <person name="Park H.-J."/>
            <person name="Ramirez L."/>
            <person name="Alfaro M."/>
            <person name="Sun H."/>
            <person name="Tritt A."/>
            <person name="Yoshinaga Y."/>
            <person name="Zwiers L.-H."/>
            <person name="Turgeon B."/>
            <person name="Goodwin S."/>
            <person name="Spatafora J."/>
            <person name="Crous P."/>
            <person name="Grigoriev I."/>
        </authorList>
    </citation>
    <scope>NUCLEOTIDE SEQUENCE</scope>
    <source>
        <strain evidence="2">CBS 269.34</strain>
    </source>
</reference>
<organism evidence="2 3">
    <name type="scientific">Lophium mytilinum</name>
    <dbReference type="NCBI Taxonomy" id="390894"/>
    <lineage>
        <taxon>Eukaryota</taxon>
        <taxon>Fungi</taxon>
        <taxon>Dikarya</taxon>
        <taxon>Ascomycota</taxon>
        <taxon>Pezizomycotina</taxon>
        <taxon>Dothideomycetes</taxon>
        <taxon>Pleosporomycetidae</taxon>
        <taxon>Mytilinidiales</taxon>
        <taxon>Mytilinidiaceae</taxon>
        <taxon>Lophium</taxon>
    </lineage>
</organism>
<proteinExistence type="predicted"/>
<feature type="region of interest" description="Disordered" evidence="1">
    <location>
        <begin position="117"/>
        <end position="149"/>
    </location>
</feature>
<protein>
    <submittedName>
        <fullName evidence="2">Uncharacterized protein</fullName>
    </submittedName>
</protein>
<sequence length="219" mass="24642">MSIPHPPDPTAEALHAAHIARCEALFRQKLENYQPMDLTRGDHPWYPFPRPGHTRRLNSDKPARPLVLIVKKPEHSRQTVDASKIDEKVSRLTSTWRPAFETKVRAQQYLEQWNERFKSRRPAPPPAPPVAEAEDPQEGSWASTACSGESLPMEMSFKTAREMARNRAKSVAGLGTPIPGRGTPEKVEESYGCKLGSKPRDSGYMETYVGSRLDSIREV</sequence>
<feature type="region of interest" description="Disordered" evidence="1">
    <location>
        <begin position="167"/>
        <end position="191"/>
    </location>
</feature>
<dbReference type="EMBL" id="MU004185">
    <property type="protein sequence ID" value="KAF2498830.1"/>
    <property type="molecule type" value="Genomic_DNA"/>
</dbReference>
<evidence type="ECO:0000256" key="1">
    <source>
        <dbReference type="SAM" id="MobiDB-lite"/>
    </source>
</evidence>
<dbReference type="OrthoDB" id="10402322at2759"/>
<dbReference type="Proteomes" id="UP000799750">
    <property type="component" value="Unassembled WGS sequence"/>
</dbReference>
<accession>A0A6A6R4F9</accession>
<name>A0A6A6R4F9_9PEZI</name>
<keyword evidence="3" id="KW-1185">Reference proteome</keyword>
<gene>
    <name evidence="2" type="ORF">BU16DRAFT_306266</name>
</gene>